<reference evidence="1" key="1">
    <citation type="submission" date="2021-02" db="EMBL/GenBank/DDBJ databases">
        <authorList>
            <person name="Nowell W R."/>
        </authorList>
    </citation>
    <scope>NUCLEOTIDE SEQUENCE</scope>
    <source>
        <strain evidence="1">Ploen Becks lab</strain>
    </source>
</reference>
<protein>
    <submittedName>
        <fullName evidence="1">Uncharacterized protein</fullName>
    </submittedName>
</protein>
<evidence type="ECO:0000313" key="1">
    <source>
        <dbReference type="EMBL" id="CAF0979784.1"/>
    </source>
</evidence>
<proteinExistence type="predicted"/>
<gene>
    <name evidence="1" type="ORF">OXX778_LOCUS15355</name>
</gene>
<comment type="caution">
    <text evidence="1">The sequence shown here is derived from an EMBL/GenBank/DDBJ whole genome shotgun (WGS) entry which is preliminary data.</text>
</comment>
<dbReference type="AlphaFoldDB" id="A0A814FF05"/>
<sequence length="110" mass="12348">MRIDDSICSDREKIAENFNTFFASVFNTEKDSGRSDPELEIRTCKSFEIDDNVAFSPDRISKIVSSLKPDKSTGPDEMNPYFLKCCSKSIALPLTIIFNNSLVKGEVSKL</sequence>
<evidence type="ECO:0000313" key="2">
    <source>
        <dbReference type="Proteomes" id="UP000663879"/>
    </source>
</evidence>
<dbReference type="Proteomes" id="UP000663879">
    <property type="component" value="Unassembled WGS sequence"/>
</dbReference>
<accession>A0A814FF05</accession>
<name>A0A814FF05_9BILA</name>
<dbReference type="OrthoDB" id="426210at2759"/>
<dbReference type="PANTHER" id="PTHR33395:SF22">
    <property type="entry name" value="REVERSE TRANSCRIPTASE DOMAIN-CONTAINING PROTEIN"/>
    <property type="match status" value="1"/>
</dbReference>
<dbReference type="PANTHER" id="PTHR33395">
    <property type="entry name" value="TRANSCRIPTASE, PUTATIVE-RELATED-RELATED"/>
    <property type="match status" value="1"/>
</dbReference>
<dbReference type="EMBL" id="CAJNOC010003371">
    <property type="protein sequence ID" value="CAF0979784.1"/>
    <property type="molecule type" value="Genomic_DNA"/>
</dbReference>
<keyword evidence="2" id="KW-1185">Reference proteome</keyword>
<organism evidence="1 2">
    <name type="scientific">Brachionus calyciflorus</name>
    <dbReference type="NCBI Taxonomy" id="104777"/>
    <lineage>
        <taxon>Eukaryota</taxon>
        <taxon>Metazoa</taxon>
        <taxon>Spiralia</taxon>
        <taxon>Gnathifera</taxon>
        <taxon>Rotifera</taxon>
        <taxon>Eurotatoria</taxon>
        <taxon>Monogononta</taxon>
        <taxon>Pseudotrocha</taxon>
        <taxon>Ploima</taxon>
        <taxon>Brachionidae</taxon>
        <taxon>Brachionus</taxon>
    </lineage>
</organism>